<reference evidence="2" key="2">
    <citation type="submission" date="2015-03" db="EMBL/GenBank/DDBJ databases">
        <authorList>
            <person name="Chow C.-E.T."/>
            <person name="Winget D.M."/>
            <person name="White R.A.III."/>
            <person name="Hallam S.J."/>
            <person name="Suttle C.A."/>
        </authorList>
    </citation>
    <scope>NUCLEOTIDE SEQUENCE</scope>
    <source>
        <strain evidence="2">Anoxic2_5</strain>
    </source>
</reference>
<organism evidence="2">
    <name type="scientific">uncultured marine virus</name>
    <dbReference type="NCBI Taxonomy" id="186617"/>
    <lineage>
        <taxon>Viruses</taxon>
        <taxon>environmental samples</taxon>
    </lineage>
</organism>
<dbReference type="EMBL" id="KR029589">
    <property type="protein sequence ID" value="AKH47197.1"/>
    <property type="molecule type" value="Genomic_DNA"/>
</dbReference>
<evidence type="ECO:0008006" key="3">
    <source>
        <dbReference type="Google" id="ProtNLM"/>
    </source>
</evidence>
<accession>A0A0F7L6W4</accession>
<feature type="compositionally biased region" description="Basic residues" evidence="1">
    <location>
        <begin position="16"/>
        <end position="25"/>
    </location>
</feature>
<reference evidence="2" key="1">
    <citation type="journal article" date="2015" name="Front. Microbiol.">
        <title>Combining genomic sequencing methods to explore viral diversity and reveal potential virus-host interactions.</title>
        <authorList>
            <person name="Chow C.E."/>
            <person name="Winget D.M."/>
            <person name="White R.A.III."/>
            <person name="Hallam S.J."/>
            <person name="Suttle C.A."/>
        </authorList>
    </citation>
    <scope>NUCLEOTIDE SEQUENCE</scope>
    <source>
        <strain evidence="2">Anoxic2_5</strain>
    </source>
</reference>
<evidence type="ECO:0000313" key="2">
    <source>
        <dbReference type="EMBL" id="AKH47197.1"/>
    </source>
</evidence>
<protein>
    <recommendedName>
        <fullName evidence="3">Tip attachment protein J domain-containing protein</fullName>
    </recommendedName>
</protein>
<feature type="region of interest" description="Disordered" evidence="1">
    <location>
        <begin position="1"/>
        <end position="25"/>
    </location>
</feature>
<name>A0A0F7L6W4_9VIRU</name>
<proteinExistence type="predicted"/>
<evidence type="ECO:0000256" key="1">
    <source>
        <dbReference type="SAM" id="MobiDB-lite"/>
    </source>
</evidence>
<sequence>MGHALWPHPRAGRAGEHHRRLPRGRDLAHRHRAHRAGAVVRLAPGDLRDANVYTVLRLELGSGDMYYSTHALSIVRDDGTLIQVRAGLVSQVEWSESMTFDLAPRLGSQPLELIDPTADFAAQYAAGHDLAATDGELSQWVSGTTWESRRRLLVGLLDAPEYGALGEPVAFTLKGHVMEDRSLFPPATAMVDEDTWPAADGDSLGLSYPWVYGKPGTVGGERFGGSVGIIVDPGARTLLVAGHRVAAATVEVIKASALPSTAWGTYAISEVLDGRGRIVSVVTLATGTAPSAYDAQSSYVCAWGYSGAEGGVWNPSQTGTMESAGEIIRDLLRRSTLRMDNGKTAAALSTLQGRKLGFSIDERVNIADYLSDVVAEAVPISMSAGPDGAYPVTWSTDIRARTVHRHLSADRSDITRVGGFSSRSTLHGALASEINVRYAIDVAGQSKRRYLLHGDNTLPATANSSTARSLILSRARYNLADSPSAVEYELRAVWDPATAIASAYDKALLHALPVRTITYICHREDQDLMEGLTIELTDSTVSLDADFGIITELSTLDDGETPVIEVTLLPAVG</sequence>